<evidence type="ECO:0000256" key="11">
    <source>
        <dbReference type="ARBA" id="ARBA00022679"/>
    </source>
</evidence>
<sequence length="236" mass="26911">MRTILKGIGKLFCALVSVLLVAVLVVGGWFGIQGYNMYQDAIEDMPISEKVETIRAMDNFVEYEELPKIYIDAVISVEDKRFEEHHGVDYLAICRAAWNDIRIFSLAEGGSTITQQLMKNEYFTQEKKLERKFAEIFAAWEIEKQYSKEDIFELYVNTIYFGSGYYGIYDAAEGYFGKEPSELNEYEAVMLAGLPNAPSAYSPDTSPELAKQRMSQVLTRMVECEVIDQDEADSLL</sequence>
<reference evidence="28" key="1">
    <citation type="journal article" date="2021" name="PeerJ">
        <title>Extensive microbial diversity within the chicken gut microbiome revealed by metagenomics and culture.</title>
        <authorList>
            <person name="Gilroy R."/>
            <person name="Ravi A."/>
            <person name="Getino M."/>
            <person name="Pursley I."/>
            <person name="Horton D.L."/>
            <person name="Alikhan N.F."/>
            <person name="Baker D."/>
            <person name="Gharbi K."/>
            <person name="Hall N."/>
            <person name="Watson M."/>
            <person name="Adriaenssens E.M."/>
            <person name="Foster-Nyarko E."/>
            <person name="Jarju S."/>
            <person name="Secka A."/>
            <person name="Antonio M."/>
            <person name="Oren A."/>
            <person name="Chaudhuri R.R."/>
            <person name="La Ragione R."/>
            <person name="Hildebrand F."/>
            <person name="Pallen M.J."/>
        </authorList>
    </citation>
    <scope>NUCLEOTIDE SEQUENCE</scope>
    <source>
        <strain evidence="28">ChiBcec6-4105</strain>
    </source>
</reference>
<comment type="subcellular location">
    <subcellularLocation>
        <location evidence="2">Cell membrane</location>
        <topology evidence="2">Single-pass type II membrane protein</topology>
    </subcellularLocation>
</comment>
<evidence type="ECO:0000256" key="21">
    <source>
        <dbReference type="ARBA" id="ARBA00023316"/>
    </source>
</evidence>
<comment type="similarity">
    <text evidence="5">In the N-terminal section; belongs to the glycosyltransferase 51 family.</text>
</comment>
<evidence type="ECO:0000256" key="17">
    <source>
        <dbReference type="ARBA" id="ARBA00022989"/>
    </source>
</evidence>
<evidence type="ECO:0000313" key="28">
    <source>
        <dbReference type="EMBL" id="HJD29134.1"/>
    </source>
</evidence>
<dbReference type="InterPro" id="IPR050396">
    <property type="entry name" value="Glycosyltr_51/Transpeptidase"/>
</dbReference>
<dbReference type="EC" id="2.4.99.28" evidence="23"/>
<keyword evidence="20" id="KW-0511">Multifunctional enzyme</keyword>
<comment type="catalytic activity">
    <reaction evidence="24">
        <text>[GlcNAc-(1-&gt;4)-Mur2Ac(oyl-L-Ala-gamma-D-Glu-L-Lys-D-Ala-D-Ala)](n)-di-trans,octa-cis-undecaprenyl diphosphate + beta-D-GlcNAc-(1-&gt;4)-Mur2Ac(oyl-L-Ala-gamma-D-Glu-L-Lys-D-Ala-D-Ala)-di-trans,octa-cis-undecaprenyl diphosphate = [GlcNAc-(1-&gt;4)-Mur2Ac(oyl-L-Ala-gamma-D-Glu-L-Lys-D-Ala-D-Ala)](n+1)-di-trans,octa-cis-undecaprenyl diphosphate + di-trans,octa-cis-undecaprenyl diphosphate + H(+)</text>
        <dbReference type="Rhea" id="RHEA:23708"/>
        <dbReference type="Rhea" id="RHEA-COMP:9602"/>
        <dbReference type="Rhea" id="RHEA-COMP:9603"/>
        <dbReference type="ChEBI" id="CHEBI:15378"/>
        <dbReference type="ChEBI" id="CHEBI:58405"/>
        <dbReference type="ChEBI" id="CHEBI:60033"/>
        <dbReference type="ChEBI" id="CHEBI:78435"/>
        <dbReference type="EC" id="2.4.99.28"/>
    </reaction>
</comment>
<comment type="function">
    <text evidence="1">Cell wall formation. Synthesis of cross-linked peptidoglycan from the lipid intermediates. The enzyme has a penicillin-insensitive transglycosylase N-terminal domain (formation of linear glycan strands) and a penicillin-sensitive transpeptidase C-terminal domain (cross-linking of the peptide subunits).</text>
</comment>
<dbReference type="PANTHER" id="PTHR32282">
    <property type="entry name" value="BINDING PROTEIN TRANSPEPTIDASE, PUTATIVE-RELATED"/>
    <property type="match status" value="1"/>
</dbReference>
<evidence type="ECO:0000256" key="25">
    <source>
        <dbReference type="ARBA" id="ARBA00060592"/>
    </source>
</evidence>
<dbReference type="GO" id="GO:0006508">
    <property type="term" value="P:proteolysis"/>
    <property type="evidence" value="ECO:0007669"/>
    <property type="project" value="UniProtKB-KW"/>
</dbReference>
<feature type="transmembrane region" description="Helical" evidence="26">
    <location>
        <begin position="12"/>
        <end position="32"/>
    </location>
</feature>
<accession>A0A9D2QT10</accession>
<dbReference type="GO" id="GO:0009002">
    <property type="term" value="F:serine-type D-Ala-D-Ala carboxypeptidase activity"/>
    <property type="evidence" value="ECO:0007669"/>
    <property type="project" value="UniProtKB-EC"/>
</dbReference>
<comment type="similarity">
    <text evidence="4">In the C-terminal section; belongs to the transpeptidase family.</text>
</comment>
<name>A0A9D2QT10_9FIRM</name>
<dbReference type="EC" id="3.4.16.4" evidence="6"/>
<evidence type="ECO:0000256" key="9">
    <source>
        <dbReference type="ARBA" id="ARBA00022670"/>
    </source>
</evidence>
<dbReference type="InterPro" id="IPR001264">
    <property type="entry name" value="Glyco_trans_51"/>
</dbReference>
<proteinExistence type="inferred from homology"/>
<keyword evidence="21" id="KW-0961">Cell wall biogenesis/degradation</keyword>
<evidence type="ECO:0000313" key="29">
    <source>
        <dbReference type="Proteomes" id="UP000823892"/>
    </source>
</evidence>
<evidence type="ECO:0000256" key="20">
    <source>
        <dbReference type="ARBA" id="ARBA00023268"/>
    </source>
</evidence>
<evidence type="ECO:0000256" key="12">
    <source>
        <dbReference type="ARBA" id="ARBA00022692"/>
    </source>
</evidence>
<keyword evidence="12 26" id="KW-0812">Transmembrane</keyword>
<dbReference type="GO" id="GO:0008955">
    <property type="term" value="F:peptidoglycan glycosyltransferase activity"/>
    <property type="evidence" value="ECO:0007669"/>
    <property type="project" value="UniProtKB-EC"/>
</dbReference>
<keyword evidence="9" id="KW-0645">Protease</keyword>
<keyword evidence="11" id="KW-0808">Transferase</keyword>
<dbReference type="GO" id="GO:0009252">
    <property type="term" value="P:peptidoglycan biosynthetic process"/>
    <property type="evidence" value="ECO:0007669"/>
    <property type="project" value="UniProtKB-KW"/>
</dbReference>
<evidence type="ECO:0000256" key="4">
    <source>
        <dbReference type="ARBA" id="ARBA00007090"/>
    </source>
</evidence>
<keyword evidence="17 26" id="KW-1133">Transmembrane helix</keyword>
<evidence type="ECO:0000256" key="13">
    <source>
        <dbReference type="ARBA" id="ARBA00022801"/>
    </source>
</evidence>
<dbReference type="Gene3D" id="1.10.3810.10">
    <property type="entry name" value="Biosynthetic peptidoglycan transglycosylase-like"/>
    <property type="match status" value="1"/>
</dbReference>
<evidence type="ECO:0000256" key="6">
    <source>
        <dbReference type="ARBA" id="ARBA00012448"/>
    </source>
</evidence>
<dbReference type="FunFam" id="1.10.3810.10:FF:000001">
    <property type="entry name" value="Penicillin-binding protein 1A"/>
    <property type="match status" value="1"/>
</dbReference>
<comment type="pathway">
    <text evidence="3">Cell wall biogenesis; peptidoglycan biosynthesis.</text>
</comment>
<protein>
    <recommendedName>
        <fullName evidence="7">Penicillin-binding protein 1A</fullName>
        <ecNumber evidence="23">2.4.99.28</ecNumber>
        <ecNumber evidence="6">3.4.16.4</ecNumber>
    </recommendedName>
</protein>
<evidence type="ECO:0000256" key="14">
    <source>
        <dbReference type="ARBA" id="ARBA00022960"/>
    </source>
</evidence>
<keyword evidence="13" id="KW-0378">Hydrolase</keyword>
<keyword evidence="18 26" id="KW-0472">Membrane</keyword>
<evidence type="ECO:0000256" key="24">
    <source>
        <dbReference type="ARBA" id="ARBA00049902"/>
    </source>
</evidence>
<dbReference type="Proteomes" id="UP000823892">
    <property type="component" value="Unassembled WGS sequence"/>
</dbReference>
<keyword evidence="19" id="KW-0046">Antibiotic resistance</keyword>
<keyword evidence="15" id="KW-0735">Signal-anchor</keyword>
<evidence type="ECO:0000256" key="7">
    <source>
        <dbReference type="ARBA" id="ARBA00018638"/>
    </source>
</evidence>
<comment type="pathway">
    <text evidence="25">Glycan biosynthesis.</text>
</comment>
<evidence type="ECO:0000256" key="3">
    <source>
        <dbReference type="ARBA" id="ARBA00004752"/>
    </source>
</evidence>
<dbReference type="InterPro" id="IPR036950">
    <property type="entry name" value="PBP_transglycosylase"/>
</dbReference>
<keyword evidence="10" id="KW-0328">Glycosyltransferase</keyword>
<keyword evidence="8" id="KW-0121">Carboxypeptidase</keyword>
<feature type="domain" description="Glycosyl transferase family 51" evidence="27">
    <location>
        <begin position="56"/>
        <end position="221"/>
    </location>
</feature>
<evidence type="ECO:0000256" key="22">
    <source>
        <dbReference type="ARBA" id="ARBA00034000"/>
    </source>
</evidence>
<dbReference type="GO" id="GO:0071555">
    <property type="term" value="P:cell wall organization"/>
    <property type="evidence" value="ECO:0007669"/>
    <property type="project" value="UniProtKB-KW"/>
</dbReference>
<dbReference type="PANTHER" id="PTHR32282:SF33">
    <property type="entry name" value="PEPTIDOGLYCAN GLYCOSYLTRANSFERASE"/>
    <property type="match status" value="1"/>
</dbReference>
<dbReference type="SUPFAM" id="SSF53955">
    <property type="entry name" value="Lysozyme-like"/>
    <property type="match status" value="1"/>
</dbReference>
<reference evidence="28" key="2">
    <citation type="submission" date="2021-04" db="EMBL/GenBank/DDBJ databases">
        <authorList>
            <person name="Gilroy R."/>
        </authorList>
    </citation>
    <scope>NUCLEOTIDE SEQUENCE</scope>
    <source>
        <strain evidence="28">ChiBcec6-4105</strain>
    </source>
</reference>
<keyword evidence="16" id="KW-0573">Peptidoglycan synthesis</keyword>
<keyword evidence="14" id="KW-0133">Cell shape</keyword>
<evidence type="ECO:0000256" key="23">
    <source>
        <dbReference type="ARBA" id="ARBA00044770"/>
    </source>
</evidence>
<evidence type="ECO:0000256" key="2">
    <source>
        <dbReference type="ARBA" id="ARBA00004401"/>
    </source>
</evidence>
<organism evidence="28 29">
    <name type="scientific">Candidatus Blautia avicola</name>
    <dbReference type="NCBI Taxonomy" id="2838483"/>
    <lineage>
        <taxon>Bacteria</taxon>
        <taxon>Bacillati</taxon>
        <taxon>Bacillota</taxon>
        <taxon>Clostridia</taxon>
        <taxon>Lachnospirales</taxon>
        <taxon>Lachnospiraceae</taxon>
        <taxon>Blautia</taxon>
    </lineage>
</organism>
<evidence type="ECO:0000256" key="1">
    <source>
        <dbReference type="ARBA" id="ARBA00002624"/>
    </source>
</evidence>
<evidence type="ECO:0000256" key="15">
    <source>
        <dbReference type="ARBA" id="ARBA00022968"/>
    </source>
</evidence>
<dbReference type="AlphaFoldDB" id="A0A9D2QT10"/>
<evidence type="ECO:0000256" key="8">
    <source>
        <dbReference type="ARBA" id="ARBA00022645"/>
    </source>
</evidence>
<comment type="caution">
    <text evidence="28">The sequence shown here is derived from an EMBL/GenBank/DDBJ whole genome shotgun (WGS) entry which is preliminary data.</text>
</comment>
<evidence type="ECO:0000256" key="16">
    <source>
        <dbReference type="ARBA" id="ARBA00022984"/>
    </source>
</evidence>
<evidence type="ECO:0000256" key="26">
    <source>
        <dbReference type="SAM" id="Phobius"/>
    </source>
</evidence>
<dbReference type="InterPro" id="IPR023346">
    <property type="entry name" value="Lysozyme-like_dom_sf"/>
</dbReference>
<dbReference type="GO" id="GO:0046677">
    <property type="term" value="P:response to antibiotic"/>
    <property type="evidence" value="ECO:0007669"/>
    <property type="project" value="UniProtKB-KW"/>
</dbReference>
<comment type="catalytic activity">
    <reaction evidence="22">
        <text>Preferential cleavage: (Ac)2-L-Lys-D-Ala-|-D-Ala. Also transpeptidation of peptidyl-alanyl moieties that are N-acyl substituents of D-alanine.</text>
        <dbReference type="EC" id="3.4.16.4"/>
    </reaction>
</comment>
<dbReference type="GO" id="GO:0008360">
    <property type="term" value="P:regulation of cell shape"/>
    <property type="evidence" value="ECO:0007669"/>
    <property type="project" value="UniProtKB-KW"/>
</dbReference>
<evidence type="ECO:0000259" key="27">
    <source>
        <dbReference type="Pfam" id="PF00912"/>
    </source>
</evidence>
<evidence type="ECO:0000256" key="5">
    <source>
        <dbReference type="ARBA" id="ARBA00007739"/>
    </source>
</evidence>
<dbReference type="Pfam" id="PF00912">
    <property type="entry name" value="Transgly"/>
    <property type="match status" value="1"/>
</dbReference>
<evidence type="ECO:0000256" key="10">
    <source>
        <dbReference type="ARBA" id="ARBA00022676"/>
    </source>
</evidence>
<dbReference type="GO" id="GO:0005886">
    <property type="term" value="C:plasma membrane"/>
    <property type="evidence" value="ECO:0007669"/>
    <property type="project" value="UniProtKB-SubCell"/>
</dbReference>
<dbReference type="EMBL" id="DWUY01000205">
    <property type="protein sequence ID" value="HJD29134.1"/>
    <property type="molecule type" value="Genomic_DNA"/>
</dbReference>
<evidence type="ECO:0000256" key="18">
    <source>
        <dbReference type="ARBA" id="ARBA00023136"/>
    </source>
</evidence>
<evidence type="ECO:0000256" key="19">
    <source>
        <dbReference type="ARBA" id="ARBA00023251"/>
    </source>
</evidence>
<feature type="non-terminal residue" evidence="28">
    <location>
        <position position="236"/>
    </location>
</feature>
<gene>
    <name evidence="28" type="ORF">H9914_09115</name>
</gene>